<reference evidence="3" key="1">
    <citation type="submission" date="2021-08" db="EMBL/GenBank/DDBJ databases">
        <title>WGS assembly of Ceratopteris richardii.</title>
        <authorList>
            <person name="Marchant D.B."/>
            <person name="Chen G."/>
            <person name="Jenkins J."/>
            <person name="Shu S."/>
            <person name="Leebens-Mack J."/>
            <person name="Grimwood J."/>
            <person name="Schmutz J."/>
            <person name="Soltis P."/>
            <person name="Soltis D."/>
            <person name="Chen Z.-H."/>
        </authorList>
    </citation>
    <scope>NUCLEOTIDE SEQUENCE</scope>
    <source>
        <strain evidence="3">Whitten #5841</strain>
        <tissue evidence="3">Leaf</tissue>
    </source>
</reference>
<keyword evidence="4" id="KW-1185">Reference proteome</keyword>
<sequence>MGSSCISSKGALPLRSSITCTHIENTHTGKTTALAPKHVKIAGQRSFFSRKHGNPSYLKIRNKPSLIVNSFSYHDLVGNILGESGSDISIPSFSPIAASAQDSIPSFFTHIAQETQRTSLLNIWHAMCQYTEQISHSLTTNLGDLPPDTFFSGISVLAATVLFTLKSSASVVESVDKQNKFSLPSLNFLKESLLKLQNGVTKVHLLNIEKKQATANVEQALPLDYDIDMISQYYAKRPALVLSRICFILLECSILLVDVLLDYVLGRVSQTEHVRASQLADLITRLGPTAVKVGQALSVRPDLLPPAYIEQLKKLQDCVPAFSSDEARRTIFQELGASVDDIYSDFSEEPTAAASLGQVYKAKLRDTGEIVAVKVQRPDVLHTICLDLYIVRTLAITWQTLADQTSSDLVNFIDHWATHFFQELNYIQEAKNIEVFRENMRSLTKVLVPKVFTQYTSHKVLTTKWIDGEKLSESKEADVPQLLSVALNCYLIQLLETGFLHADPHPGNLLRTTNGQVCVLDFGLMLQVTEEQRYALIDYISHLVNSDYENVADDLIELGFLPPDSMSTELMAEILPKIGATLSRLVKSGSRDPMDIEQIIGELVQMTANYSIVIPPYFAMILRAFSMLEGIGLSKNPNYVIIEECYPYICKRLLTDDSPRARTALKYFLYGNKAQLNLSRIEAMLTGFQNFQKTMIPASTSSGSQVLRLDPTSQQILGSLLAPEGSFLQELLLAEVVRIVDALSREAAFELWNTFVGVLLPLNRVMPLPLSIPMLGFFGMSPTFSLSDEDQEAIALVKVLARFLGSELNKETVKGMSFVAHNIASFFPQISGGVISASTRFWIMLLHRKLLRFADDLDGENSLVYWNMDPAAIARNVKPLGFLASPKNNQTN</sequence>
<accession>A0A8T2SGZ9</accession>
<comment type="caution">
    <text evidence="3">The sequence shown here is derived from an EMBL/GenBank/DDBJ whole genome shotgun (WGS) entry which is preliminary data.</text>
</comment>
<gene>
    <name evidence="3" type="ORF">KP509_20G085000</name>
</gene>
<dbReference type="InterPro" id="IPR004147">
    <property type="entry name" value="ABC1_dom"/>
</dbReference>
<evidence type="ECO:0000256" key="1">
    <source>
        <dbReference type="ARBA" id="ARBA00009670"/>
    </source>
</evidence>
<dbReference type="GO" id="GO:0005524">
    <property type="term" value="F:ATP binding"/>
    <property type="evidence" value="ECO:0007669"/>
    <property type="project" value="InterPro"/>
</dbReference>
<dbReference type="Pfam" id="PF03109">
    <property type="entry name" value="ABC1"/>
    <property type="match status" value="1"/>
</dbReference>
<evidence type="ECO:0000313" key="3">
    <source>
        <dbReference type="EMBL" id="KAH7332390.1"/>
    </source>
</evidence>
<evidence type="ECO:0000313" key="4">
    <source>
        <dbReference type="Proteomes" id="UP000825935"/>
    </source>
</evidence>
<proteinExistence type="inferred from homology"/>
<dbReference type="InterPro" id="IPR000719">
    <property type="entry name" value="Prot_kinase_dom"/>
</dbReference>
<dbReference type="SUPFAM" id="SSF56112">
    <property type="entry name" value="Protein kinase-like (PK-like)"/>
    <property type="match status" value="1"/>
</dbReference>
<dbReference type="PROSITE" id="PS50011">
    <property type="entry name" value="PROTEIN_KINASE_DOM"/>
    <property type="match status" value="1"/>
</dbReference>
<dbReference type="InterPro" id="IPR050154">
    <property type="entry name" value="UbiB_kinase"/>
</dbReference>
<name>A0A8T2SGZ9_CERRI</name>
<dbReference type="InterPro" id="IPR011009">
    <property type="entry name" value="Kinase-like_dom_sf"/>
</dbReference>
<organism evidence="3 4">
    <name type="scientific">Ceratopteris richardii</name>
    <name type="common">Triangle waterfern</name>
    <dbReference type="NCBI Taxonomy" id="49495"/>
    <lineage>
        <taxon>Eukaryota</taxon>
        <taxon>Viridiplantae</taxon>
        <taxon>Streptophyta</taxon>
        <taxon>Embryophyta</taxon>
        <taxon>Tracheophyta</taxon>
        <taxon>Polypodiopsida</taxon>
        <taxon>Polypodiidae</taxon>
        <taxon>Polypodiales</taxon>
        <taxon>Pteridineae</taxon>
        <taxon>Pteridaceae</taxon>
        <taxon>Parkerioideae</taxon>
        <taxon>Ceratopteris</taxon>
    </lineage>
</organism>
<dbReference type="EMBL" id="CM035425">
    <property type="protein sequence ID" value="KAH7332390.1"/>
    <property type="molecule type" value="Genomic_DNA"/>
</dbReference>
<dbReference type="AlphaFoldDB" id="A0A8T2SGZ9"/>
<dbReference type="OrthoDB" id="427480at2759"/>
<dbReference type="GO" id="GO:0004672">
    <property type="term" value="F:protein kinase activity"/>
    <property type="evidence" value="ECO:0007669"/>
    <property type="project" value="InterPro"/>
</dbReference>
<comment type="similarity">
    <text evidence="1">Belongs to the protein kinase superfamily. ADCK protein kinase family.</text>
</comment>
<dbReference type="OMA" id="IEECYPY"/>
<dbReference type="CDD" id="cd05121">
    <property type="entry name" value="ABC1_ADCK3-like"/>
    <property type="match status" value="1"/>
</dbReference>
<protein>
    <recommendedName>
        <fullName evidence="2">Protein kinase domain-containing protein</fullName>
    </recommendedName>
</protein>
<dbReference type="Gene3D" id="1.10.510.10">
    <property type="entry name" value="Transferase(Phosphotransferase) domain 1"/>
    <property type="match status" value="1"/>
</dbReference>
<dbReference type="PANTHER" id="PTHR10566">
    <property type="entry name" value="CHAPERONE-ACTIVITY OF BC1 COMPLEX CABC1 -RELATED"/>
    <property type="match status" value="1"/>
</dbReference>
<evidence type="ECO:0000259" key="2">
    <source>
        <dbReference type="PROSITE" id="PS50011"/>
    </source>
</evidence>
<dbReference type="Proteomes" id="UP000825935">
    <property type="component" value="Chromosome 20"/>
</dbReference>
<dbReference type="PANTHER" id="PTHR10566:SF118">
    <property type="entry name" value="PROTEIN KINASE DOMAIN-CONTAINING PROTEIN"/>
    <property type="match status" value="1"/>
</dbReference>
<feature type="domain" description="Protein kinase" evidence="2">
    <location>
        <begin position="345"/>
        <end position="728"/>
    </location>
</feature>